<organism evidence="1 2">
    <name type="scientific">Rhizophagus clarus</name>
    <dbReference type="NCBI Taxonomy" id="94130"/>
    <lineage>
        <taxon>Eukaryota</taxon>
        <taxon>Fungi</taxon>
        <taxon>Fungi incertae sedis</taxon>
        <taxon>Mucoromycota</taxon>
        <taxon>Glomeromycotina</taxon>
        <taxon>Glomeromycetes</taxon>
        <taxon>Glomerales</taxon>
        <taxon>Glomeraceae</taxon>
        <taxon>Rhizophagus</taxon>
    </lineage>
</organism>
<accession>A0A8H3QAL1</accession>
<dbReference type="Gene3D" id="3.80.10.10">
    <property type="entry name" value="Ribonuclease Inhibitor"/>
    <property type="match status" value="1"/>
</dbReference>
<reference evidence="1" key="1">
    <citation type="submission" date="2019-10" db="EMBL/GenBank/DDBJ databases">
        <title>Conservation and host-specific expression of non-tandemly repeated heterogenous ribosome RNA gene in arbuscular mycorrhizal fungi.</title>
        <authorList>
            <person name="Maeda T."/>
            <person name="Kobayashi Y."/>
            <person name="Nakagawa T."/>
            <person name="Ezawa T."/>
            <person name="Yamaguchi K."/>
            <person name="Bino T."/>
            <person name="Nishimoto Y."/>
            <person name="Shigenobu S."/>
            <person name="Kawaguchi M."/>
        </authorList>
    </citation>
    <scope>NUCLEOTIDE SEQUENCE</scope>
    <source>
        <strain evidence="1">HR1</strain>
    </source>
</reference>
<protein>
    <submittedName>
        <fullName evidence="1">Uncharacterized protein</fullName>
    </submittedName>
</protein>
<comment type="caution">
    <text evidence="1">The sequence shown here is derived from an EMBL/GenBank/DDBJ whole genome shotgun (WGS) entry which is preliminary data.</text>
</comment>
<evidence type="ECO:0000313" key="1">
    <source>
        <dbReference type="EMBL" id="GES72738.1"/>
    </source>
</evidence>
<dbReference type="Proteomes" id="UP000615446">
    <property type="component" value="Unassembled WGS sequence"/>
</dbReference>
<gene>
    <name evidence="1" type="ORF">RCL2_000029100</name>
</gene>
<evidence type="ECO:0000313" key="2">
    <source>
        <dbReference type="Proteomes" id="UP000615446"/>
    </source>
</evidence>
<sequence>MGLIANYNFIEIYLHNLNDDNDDLKTNLIGYTFAHNSLLFNYPKFLKHLNTWKVITSIGRWFIGSLKPENRNLELIQNFKRLVYTSLFKIFIENEVNLHTFEIEIINRDYSYFNDILELILQNKNFIYNTKNLNLYFGNPTGSAYIYDTNEYTLIKNRMLQVINLHQNLKKISFYDNYYHLHQSFLLSPEDYNCSNTLNRFQGVVPLKLLLQKCGDYLENFGFVKRILQQRILELITKYCKNIKFLNLRGSNIHIYNQILDLIVNVKQNLNYLSLSGYNNIRLNSIILRNLGQALPSKLEYLSLCFCIQKSDFEVFLKDSQDTFIRKLLINNENGQEILPSVKEYIMKKKRVEHIAIKSIAFSEEINDLFEFDDEMKEFKLYNVSVRSYFDLSIEIDDFIMNSY</sequence>
<dbReference type="EMBL" id="BLAL01000004">
    <property type="protein sequence ID" value="GES72738.1"/>
    <property type="molecule type" value="Genomic_DNA"/>
</dbReference>
<proteinExistence type="predicted"/>
<dbReference type="AlphaFoldDB" id="A0A8H3QAL1"/>
<name>A0A8H3QAL1_9GLOM</name>
<dbReference type="InterPro" id="IPR032675">
    <property type="entry name" value="LRR_dom_sf"/>
</dbReference>